<evidence type="ECO:0000256" key="7">
    <source>
        <dbReference type="ARBA" id="ARBA00023136"/>
    </source>
</evidence>
<dbReference type="Proteomes" id="UP000027135">
    <property type="component" value="Unassembled WGS sequence"/>
</dbReference>
<protein>
    <recommendedName>
        <fullName evidence="10">Odorant receptor</fullName>
    </recommendedName>
</protein>
<comment type="similarity">
    <text evidence="10">Belongs to the insect chemoreceptor superfamily. Heteromeric odorant receptor channel (TC 1.A.69) family.</text>
</comment>
<dbReference type="FunCoup" id="A0A067RQC6">
    <property type="interactions" value="80"/>
</dbReference>
<evidence type="ECO:0000256" key="1">
    <source>
        <dbReference type="ARBA" id="ARBA00004651"/>
    </source>
</evidence>
<accession>A0A067RQC6</accession>
<keyword evidence="12" id="KW-1185">Reference proteome</keyword>
<dbReference type="Pfam" id="PF02949">
    <property type="entry name" value="7tm_6"/>
    <property type="match status" value="1"/>
</dbReference>
<dbReference type="InterPro" id="IPR004117">
    <property type="entry name" value="7tm6_olfct_rcpt"/>
</dbReference>
<dbReference type="OrthoDB" id="7677057at2759"/>
<evidence type="ECO:0000256" key="3">
    <source>
        <dbReference type="ARBA" id="ARBA00022606"/>
    </source>
</evidence>
<keyword evidence="2" id="KW-1003">Cell membrane</keyword>
<dbReference type="GO" id="GO:0004984">
    <property type="term" value="F:olfactory receptor activity"/>
    <property type="evidence" value="ECO:0007669"/>
    <property type="project" value="InterPro"/>
</dbReference>
<evidence type="ECO:0000256" key="10">
    <source>
        <dbReference type="RuleBase" id="RU351113"/>
    </source>
</evidence>
<evidence type="ECO:0000313" key="12">
    <source>
        <dbReference type="Proteomes" id="UP000027135"/>
    </source>
</evidence>
<feature type="transmembrane region" description="Helical" evidence="10">
    <location>
        <begin position="338"/>
        <end position="356"/>
    </location>
</feature>
<comment type="subcellular location">
    <subcellularLocation>
        <location evidence="1 10">Cell membrane</location>
        <topology evidence="1 10">Multi-pass membrane protein</topology>
    </subcellularLocation>
</comment>
<dbReference type="GO" id="GO:0005549">
    <property type="term" value="F:odorant binding"/>
    <property type="evidence" value="ECO:0007669"/>
    <property type="project" value="InterPro"/>
</dbReference>
<dbReference type="AlphaFoldDB" id="A0A067RQC6"/>
<evidence type="ECO:0000256" key="6">
    <source>
        <dbReference type="ARBA" id="ARBA00022989"/>
    </source>
</evidence>
<evidence type="ECO:0000256" key="2">
    <source>
        <dbReference type="ARBA" id="ARBA00022475"/>
    </source>
</evidence>
<dbReference type="InParanoid" id="A0A067RQC6"/>
<feature type="transmembrane region" description="Helical" evidence="10">
    <location>
        <begin position="199"/>
        <end position="221"/>
    </location>
</feature>
<evidence type="ECO:0000256" key="4">
    <source>
        <dbReference type="ARBA" id="ARBA00022692"/>
    </source>
</evidence>
<feature type="transmembrane region" description="Helical" evidence="10">
    <location>
        <begin position="64"/>
        <end position="86"/>
    </location>
</feature>
<dbReference type="OMA" id="MTIILHV"/>
<evidence type="ECO:0000256" key="5">
    <source>
        <dbReference type="ARBA" id="ARBA00022725"/>
    </source>
</evidence>
<keyword evidence="4 10" id="KW-0812">Transmembrane</keyword>
<evidence type="ECO:0000256" key="8">
    <source>
        <dbReference type="ARBA" id="ARBA00023170"/>
    </source>
</evidence>
<reference evidence="11 12" key="1">
    <citation type="journal article" date="2014" name="Nat. Commun.">
        <title>Molecular traces of alternative social organization in a termite genome.</title>
        <authorList>
            <person name="Terrapon N."/>
            <person name="Li C."/>
            <person name="Robertson H.M."/>
            <person name="Ji L."/>
            <person name="Meng X."/>
            <person name="Booth W."/>
            <person name="Chen Z."/>
            <person name="Childers C.P."/>
            <person name="Glastad K.M."/>
            <person name="Gokhale K."/>
            <person name="Gowin J."/>
            <person name="Gronenberg W."/>
            <person name="Hermansen R.A."/>
            <person name="Hu H."/>
            <person name="Hunt B.G."/>
            <person name="Huylmans A.K."/>
            <person name="Khalil S.M."/>
            <person name="Mitchell R.D."/>
            <person name="Munoz-Torres M.C."/>
            <person name="Mustard J.A."/>
            <person name="Pan H."/>
            <person name="Reese J.T."/>
            <person name="Scharf M.E."/>
            <person name="Sun F."/>
            <person name="Vogel H."/>
            <person name="Xiao J."/>
            <person name="Yang W."/>
            <person name="Yang Z."/>
            <person name="Yang Z."/>
            <person name="Zhou J."/>
            <person name="Zhu J."/>
            <person name="Brent C.S."/>
            <person name="Elsik C.G."/>
            <person name="Goodisman M.A."/>
            <person name="Liberles D.A."/>
            <person name="Roe R.M."/>
            <person name="Vargo E.L."/>
            <person name="Vilcinskas A."/>
            <person name="Wang J."/>
            <person name="Bornberg-Bauer E."/>
            <person name="Korb J."/>
            <person name="Zhang G."/>
            <person name="Liebig J."/>
        </authorList>
    </citation>
    <scope>NUCLEOTIDE SEQUENCE [LARGE SCALE GENOMIC DNA]</scope>
    <source>
        <tissue evidence="11">Whole organism</tissue>
    </source>
</reference>
<keyword evidence="9 10" id="KW-0807">Transducer</keyword>
<sequence length="435" mass="50212">MEALSLNLRLLTLSGIVEPTSVSGSLWKKSLFSMYMTTSIIVFIPILLGELTAFYHFWGDLVVITNNMFTLVGNVTFYGEALYIIARKKDFLKLVEKLQDMIDHMPRAGAKCDLIAKQTAKRSKSLTLSMLFIVYMVPFSWSISPLVSMLLAVDEDIPEHDTQLEDEVEEFWKSLISIMWLPLDATQSPAREFIYMGQAFVFLITASYYTSVNTVFVALIVQTTGQFEILLATINHMDDAVRSQDLLPFEKTEDLTNTVLMDVSEGKVMRWMHQHDDPTDLRPYFVAVIRHHQMIIAFAKQLNDLLSPLLFLYFFSAQVMMCVMAFQMVLTWEEQNNFLKFCFGLLCVLVGPFFFCSQGDVLIQKSFEVQQAVYGCKWYYRSERFKRTMLQVITRSQRPVSLTAGKLYIVSMESFAKMLNTVYYYFAVLKQLHEK</sequence>
<dbReference type="GO" id="GO:0007165">
    <property type="term" value="P:signal transduction"/>
    <property type="evidence" value="ECO:0007669"/>
    <property type="project" value="UniProtKB-KW"/>
</dbReference>
<dbReference type="PANTHER" id="PTHR21137">
    <property type="entry name" value="ODORANT RECEPTOR"/>
    <property type="match status" value="1"/>
</dbReference>
<evidence type="ECO:0000256" key="9">
    <source>
        <dbReference type="ARBA" id="ARBA00023224"/>
    </source>
</evidence>
<keyword evidence="6 10" id="KW-1133">Transmembrane helix</keyword>
<dbReference type="eggNOG" id="ENOG502SAW0">
    <property type="taxonomic scope" value="Eukaryota"/>
</dbReference>
<feature type="transmembrane region" description="Helical" evidence="10">
    <location>
        <begin position="310"/>
        <end position="332"/>
    </location>
</feature>
<keyword evidence="3 10" id="KW-0716">Sensory transduction</keyword>
<feature type="transmembrane region" description="Helical" evidence="10">
    <location>
        <begin position="126"/>
        <end position="143"/>
    </location>
</feature>
<evidence type="ECO:0000313" key="11">
    <source>
        <dbReference type="EMBL" id="KDR22825.1"/>
    </source>
</evidence>
<keyword evidence="5 10" id="KW-0552">Olfaction</keyword>
<dbReference type="PANTHER" id="PTHR21137:SF3">
    <property type="entry name" value="ODORANT RECEPTOR 30A-RELATED"/>
    <property type="match status" value="1"/>
</dbReference>
<comment type="caution">
    <text evidence="10">Lacks conserved residue(s) required for the propagation of feature annotation.</text>
</comment>
<keyword evidence="7 10" id="KW-0472">Membrane</keyword>
<feature type="transmembrane region" description="Helical" evidence="10">
    <location>
        <begin position="35"/>
        <end position="58"/>
    </location>
</feature>
<proteinExistence type="inferred from homology"/>
<organism evidence="11 12">
    <name type="scientific">Zootermopsis nevadensis</name>
    <name type="common">Dampwood termite</name>
    <dbReference type="NCBI Taxonomy" id="136037"/>
    <lineage>
        <taxon>Eukaryota</taxon>
        <taxon>Metazoa</taxon>
        <taxon>Ecdysozoa</taxon>
        <taxon>Arthropoda</taxon>
        <taxon>Hexapoda</taxon>
        <taxon>Insecta</taxon>
        <taxon>Pterygota</taxon>
        <taxon>Neoptera</taxon>
        <taxon>Polyneoptera</taxon>
        <taxon>Dictyoptera</taxon>
        <taxon>Blattodea</taxon>
        <taxon>Blattoidea</taxon>
        <taxon>Termitoidae</taxon>
        <taxon>Termopsidae</taxon>
        <taxon>Zootermopsis</taxon>
    </lineage>
</organism>
<gene>
    <name evidence="11" type="ORF">L798_13077</name>
</gene>
<name>A0A067RQC6_ZOONE</name>
<dbReference type="EMBL" id="KK852484">
    <property type="protein sequence ID" value="KDR22825.1"/>
    <property type="molecule type" value="Genomic_DNA"/>
</dbReference>
<keyword evidence="8 10" id="KW-0675">Receptor</keyword>
<dbReference type="GO" id="GO:0005886">
    <property type="term" value="C:plasma membrane"/>
    <property type="evidence" value="ECO:0007669"/>
    <property type="project" value="UniProtKB-SubCell"/>
</dbReference>